<dbReference type="InterPro" id="IPR008257">
    <property type="entry name" value="Pept_M19"/>
</dbReference>
<keyword evidence="12" id="KW-0443">Lipid metabolism</keyword>
<dbReference type="GO" id="GO:0006629">
    <property type="term" value="P:lipid metabolic process"/>
    <property type="evidence" value="ECO:0007669"/>
    <property type="project" value="UniProtKB-KW"/>
</dbReference>
<evidence type="ECO:0000313" key="19">
    <source>
        <dbReference type="Proteomes" id="UP000242450"/>
    </source>
</evidence>
<feature type="non-terminal residue" evidence="18">
    <location>
        <position position="1"/>
    </location>
</feature>
<dbReference type="EMBL" id="MKHE01000004">
    <property type="protein sequence ID" value="OWK16537.1"/>
    <property type="molecule type" value="Genomic_DNA"/>
</dbReference>
<comment type="cofactor">
    <cofactor evidence="4 16">
        <name>Zn(2+)</name>
        <dbReference type="ChEBI" id="CHEBI:29105"/>
    </cofactor>
</comment>
<dbReference type="PROSITE" id="PS51365">
    <property type="entry name" value="RENAL_DIPEPTIDASE_2"/>
    <property type="match status" value="2"/>
</dbReference>
<keyword evidence="7 16" id="KW-0325">Glycoprotein</keyword>
<sequence>RLCHCMICVDWQNPSTPTALRPACPALCSMPSGGLEHPHVLTQRPLLLLLWLLLRLVTRAQTAPDAPITLTRLDTTSTPSLGERARALMRNFPLVDGHNDMPLVLRQFNRKGLQDVNLHSFSHGQTSLNRLKDGLVGAQFWSAYVPCQTQERDAVRLTLEQIDLIHRMCASYSELELVTSVKALNGTRKLACLIGVEGGHSLDSSLSVLRTFYVLGVRYLTLTHTCNTPWAESSAKGIHPFYSDVSGLTSFGEKVVAEMNRLGMMVDLSHVSDAVARRALEVSQAPVIFSHSAARAVCESTRNVPDDILQLLKKNGGIVMVSLSMGVLQCNPLANVSTVADHFDHIRAVIGSKFIGIGGDYDGAGRFPQGLEDVSTYPVLIEELLRRGWSEEELWGVLRGNLLRVFSQVEQVREENKGQSPLEDEFPDEQLGSSCRSVLSHLQQRENLAQDQKLTTMLPLGLERPHVLTQRPLLRLLLLLWLLLRPVTSAQTTPGGSSAQTAPATSSNPTAPGTPRGPSLQERARALMRDFRLVDGHNHLPLLLKRHFQNKLQGVNLRNFRLGQTNLDKLRDGFVGAQFWSAYAPCQTQDQDAVRLTLEQIDLIRRMCDSYNELELVTSAEGLNSTQKLACLIGVEGGHSLDSSLSVLRSLYLLGVRYLTLTFTCNTPWAESSTKFQLFYTNISGLTSFGEKVIEEMNRLGMMVDLSYGSHALAQQALKMSKAPVIFSHSAAKAVCDNMLNIPDDILQLLKKNGGIVMVSLSLGVLQCNLFANVSTVADHFDHIRAVMGSEFIGISGSYDGSGRFPEGLEDVSTYPVLIEELLRRGWREEELQGVLRGNLLRVFRQVEQVREENKGQSPLEDEFPNRQVGRSCHSHLLTQPQSKPRATHLVRNKWLTNQALQRPPKASPQLVLGLVAAATVSVLIL</sequence>
<evidence type="ECO:0000256" key="2">
    <source>
        <dbReference type="ARBA" id="ARBA00001526"/>
    </source>
</evidence>
<evidence type="ECO:0000256" key="10">
    <source>
        <dbReference type="ARBA" id="ARBA00022997"/>
    </source>
</evidence>
<evidence type="ECO:0000256" key="1">
    <source>
        <dbReference type="ARBA" id="ARBA00000437"/>
    </source>
</evidence>
<keyword evidence="19" id="KW-1185">Reference proteome</keyword>
<dbReference type="GO" id="GO:0070573">
    <property type="term" value="F:metallodipeptidase activity"/>
    <property type="evidence" value="ECO:0007669"/>
    <property type="project" value="InterPro"/>
</dbReference>
<evidence type="ECO:0000256" key="14">
    <source>
        <dbReference type="ARBA" id="ARBA00048210"/>
    </source>
</evidence>
<keyword evidence="16" id="KW-1015">Disulfide bond</keyword>
<dbReference type="GO" id="GO:0098552">
    <property type="term" value="C:side of membrane"/>
    <property type="evidence" value="ECO:0007669"/>
    <property type="project" value="UniProtKB-KW"/>
</dbReference>
<comment type="catalytic activity">
    <reaction evidence="1">
        <text>glycyldehydrophenylalanine + H2O = 2,3-didehydrophenylalanine + glycine</text>
        <dbReference type="Rhea" id="RHEA:62704"/>
        <dbReference type="ChEBI" id="CHEBI:15377"/>
        <dbReference type="ChEBI" id="CHEBI:57305"/>
        <dbReference type="ChEBI" id="CHEBI:145925"/>
        <dbReference type="ChEBI" id="CHEBI:145926"/>
    </reaction>
</comment>
<dbReference type="GO" id="GO:0046872">
    <property type="term" value="F:metal ion binding"/>
    <property type="evidence" value="ECO:0007669"/>
    <property type="project" value="UniProtKB-UniRule"/>
</dbReference>
<evidence type="ECO:0000256" key="7">
    <source>
        <dbReference type="ARBA" id="ARBA00022622"/>
    </source>
</evidence>
<keyword evidence="7 16" id="KW-0472">Membrane</keyword>
<name>A0A212DE62_CEREH</name>
<dbReference type="EC" id="3.4.13.19" evidence="16"/>
<evidence type="ECO:0000256" key="12">
    <source>
        <dbReference type="ARBA" id="ARBA00023098"/>
    </source>
</evidence>
<accession>A0A212DE62</accession>
<comment type="subcellular location">
    <subcellularLocation>
        <location evidence="5">Apical cell membrane</location>
        <topology evidence="5">Lipid-anchor</topology>
        <topology evidence="5">GPI-anchor</topology>
    </subcellularLocation>
    <subcellularLocation>
        <location evidence="16">Membrane</location>
        <topology evidence="16">Lipid-anchor</topology>
        <topology evidence="16">GPI-anchor</topology>
    </subcellularLocation>
</comment>
<evidence type="ECO:0000256" key="3">
    <source>
        <dbReference type="ARBA" id="ARBA00001670"/>
    </source>
</evidence>
<dbReference type="FunFam" id="3.20.20.140:FF:000030">
    <property type="entry name" value="Dipeptidase"/>
    <property type="match status" value="2"/>
</dbReference>
<evidence type="ECO:0000256" key="11">
    <source>
        <dbReference type="ARBA" id="ARBA00023049"/>
    </source>
</evidence>
<dbReference type="PANTHER" id="PTHR10443">
    <property type="entry name" value="MICROSOMAL DIPEPTIDASE"/>
    <property type="match status" value="1"/>
</dbReference>
<dbReference type="PROSITE" id="PS00869">
    <property type="entry name" value="RENAL_DIPEPTIDASE_1"/>
    <property type="match status" value="2"/>
</dbReference>
<keyword evidence="11 16" id="KW-0482">Metalloprotease</keyword>
<keyword evidence="16" id="KW-0378">Hydrolase</keyword>
<feature type="region of interest" description="Disordered" evidence="17">
    <location>
        <begin position="491"/>
        <end position="519"/>
    </location>
</feature>
<evidence type="ECO:0000256" key="9">
    <source>
        <dbReference type="ARBA" id="ARBA00022833"/>
    </source>
</evidence>
<dbReference type="PANTHER" id="PTHR10443:SF9">
    <property type="entry name" value="DIPEPTIDASE 2"/>
    <property type="match status" value="1"/>
</dbReference>
<dbReference type="AlphaFoldDB" id="A0A212DE62"/>
<dbReference type="GO" id="GO:0006508">
    <property type="term" value="P:proteolysis"/>
    <property type="evidence" value="ECO:0007669"/>
    <property type="project" value="UniProtKB-KW"/>
</dbReference>
<dbReference type="Proteomes" id="UP000242450">
    <property type="component" value="Chromosome 4"/>
</dbReference>
<comment type="similarity">
    <text evidence="16">Belongs to the metallo-dependent hydrolases superfamily. Peptidase M19 family.</text>
</comment>
<organism evidence="18 19">
    <name type="scientific">Cervus elaphus hippelaphus</name>
    <name type="common">European red deer</name>
    <dbReference type="NCBI Taxonomy" id="46360"/>
    <lineage>
        <taxon>Eukaryota</taxon>
        <taxon>Metazoa</taxon>
        <taxon>Chordata</taxon>
        <taxon>Craniata</taxon>
        <taxon>Vertebrata</taxon>
        <taxon>Euteleostomi</taxon>
        <taxon>Mammalia</taxon>
        <taxon>Eutheria</taxon>
        <taxon>Laurasiatheria</taxon>
        <taxon>Artiodactyla</taxon>
        <taxon>Ruminantia</taxon>
        <taxon>Pecora</taxon>
        <taxon>Cervidae</taxon>
        <taxon>Cervinae</taxon>
        <taxon>Cervus</taxon>
    </lineage>
</organism>
<comment type="catalytic activity">
    <reaction evidence="14">
        <text>leukotriene D4 + H2O = leukotriene E4 + glycine</text>
        <dbReference type="Rhea" id="RHEA:48616"/>
        <dbReference type="ChEBI" id="CHEBI:15377"/>
        <dbReference type="ChEBI" id="CHEBI:57305"/>
        <dbReference type="ChEBI" id="CHEBI:57462"/>
        <dbReference type="ChEBI" id="CHEBI:63166"/>
    </reaction>
</comment>
<dbReference type="CDD" id="cd01301">
    <property type="entry name" value="rDP_like"/>
    <property type="match status" value="2"/>
</dbReference>
<evidence type="ECO:0000256" key="5">
    <source>
        <dbReference type="ARBA" id="ARBA00004303"/>
    </source>
</evidence>
<comment type="catalytic activity">
    <reaction evidence="2">
        <text>a beta-lactam + H2O = a substituted beta-amino acid</text>
        <dbReference type="Rhea" id="RHEA:20401"/>
        <dbReference type="ChEBI" id="CHEBI:15377"/>
        <dbReference type="ChEBI" id="CHEBI:35627"/>
        <dbReference type="ChEBI" id="CHEBI:140347"/>
        <dbReference type="EC" id="3.5.2.6"/>
    </reaction>
</comment>
<evidence type="ECO:0000313" key="18">
    <source>
        <dbReference type="EMBL" id="OWK16537.1"/>
    </source>
</evidence>
<feature type="compositionally biased region" description="Polar residues" evidence="17">
    <location>
        <begin position="491"/>
        <end position="511"/>
    </location>
</feature>
<comment type="subunit">
    <text evidence="6 16">Homodimer; disulfide-linked.</text>
</comment>
<evidence type="ECO:0000256" key="16">
    <source>
        <dbReference type="RuleBase" id="RU341113"/>
    </source>
</evidence>
<comment type="caution">
    <text evidence="18">The sequence shown here is derived from an EMBL/GenBank/DDBJ whole genome shotgun (WGS) entry which is preliminary data.</text>
</comment>
<dbReference type="Gene3D" id="3.20.20.140">
    <property type="entry name" value="Metal-dependent hydrolases"/>
    <property type="match status" value="2"/>
</dbReference>
<dbReference type="GO" id="GO:0016324">
    <property type="term" value="C:apical plasma membrane"/>
    <property type="evidence" value="ECO:0007669"/>
    <property type="project" value="UniProtKB-SubCell"/>
</dbReference>
<reference evidence="18 19" key="1">
    <citation type="journal article" date="2018" name="Mol. Genet. Genomics">
        <title>The red deer Cervus elaphus genome CerEla1.0: sequencing, annotating, genes, and chromosomes.</title>
        <authorList>
            <person name="Bana N.A."/>
            <person name="Nyiri A."/>
            <person name="Nagy J."/>
            <person name="Frank K."/>
            <person name="Nagy T."/>
            <person name="Steger V."/>
            <person name="Schiller M."/>
            <person name="Lakatos P."/>
            <person name="Sugar L."/>
            <person name="Horn P."/>
            <person name="Barta E."/>
            <person name="Orosz L."/>
        </authorList>
    </citation>
    <scope>NUCLEOTIDE SEQUENCE [LARGE SCALE GENOMIC DNA]</scope>
    <source>
        <strain evidence="18">Hungarian</strain>
    </source>
</reference>
<dbReference type="OrthoDB" id="445695at2759"/>
<keyword evidence="8 16" id="KW-0645">Protease</keyword>
<dbReference type="InterPro" id="IPR000180">
    <property type="entry name" value="Dipep_AS"/>
</dbReference>
<keyword evidence="16" id="KW-0479">Metal-binding</keyword>
<evidence type="ECO:0000256" key="17">
    <source>
        <dbReference type="SAM" id="MobiDB-lite"/>
    </source>
</evidence>
<keyword evidence="7 16" id="KW-0336">GPI-anchor</keyword>
<keyword evidence="10 16" id="KW-0224">Dipeptidase</keyword>
<dbReference type="SUPFAM" id="SSF51556">
    <property type="entry name" value="Metallo-dependent hydrolases"/>
    <property type="match status" value="2"/>
</dbReference>
<evidence type="ECO:0000256" key="8">
    <source>
        <dbReference type="ARBA" id="ARBA00022670"/>
    </source>
</evidence>
<protein>
    <recommendedName>
        <fullName evidence="16">Dipeptidase</fullName>
        <ecNumber evidence="16">3.4.13.19</ecNumber>
    </recommendedName>
</protein>
<comment type="catalytic activity">
    <reaction evidence="15">
        <text>L-cystine-bis-glycine + 2 H2O = L-cystine + 2 glycine</text>
        <dbReference type="Rhea" id="RHEA:60520"/>
        <dbReference type="ChEBI" id="CHEBI:15377"/>
        <dbReference type="ChEBI" id="CHEBI:35491"/>
        <dbReference type="ChEBI" id="CHEBI:57305"/>
        <dbReference type="ChEBI" id="CHEBI:143812"/>
    </reaction>
</comment>
<comment type="function">
    <text evidence="13">Independently of its dipeptidase activity, acts as an adhesion receptor for neutrophil recruitment from bloodstream into inflamed lungs and liver.</text>
</comment>
<evidence type="ECO:0000256" key="13">
    <source>
        <dbReference type="ARBA" id="ARBA00029402"/>
    </source>
</evidence>
<evidence type="ECO:0000256" key="6">
    <source>
        <dbReference type="ARBA" id="ARBA00011748"/>
    </source>
</evidence>
<gene>
    <name evidence="18" type="ORF">Celaphus_00004265</name>
</gene>
<proteinExistence type="inferred from homology"/>
<dbReference type="InterPro" id="IPR032466">
    <property type="entry name" value="Metal_Hydrolase"/>
</dbReference>
<keyword evidence="9 16" id="KW-0862">Zinc</keyword>
<comment type="catalytic activity">
    <reaction evidence="3 16">
        <text>an L-aminoacyl-L-amino acid + H2O = 2 an L-alpha-amino acid</text>
        <dbReference type="Rhea" id="RHEA:48940"/>
        <dbReference type="ChEBI" id="CHEBI:15377"/>
        <dbReference type="ChEBI" id="CHEBI:59869"/>
        <dbReference type="ChEBI" id="CHEBI:77460"/>
        <dbReference type="EC" id="3.4.13.19"/>
    </reaction>
</comment>
<evidence type="ECO:0000256" key="4">
    <source>
        <dbReference type="ARBA" id="ARBA00001947"/>
    </source>
</evidence>
<dbReference type="GO" id="GO:0008800">
    <property type="term" value="F:beta-lactamase activity"/>
    <property type="evidence" value="ECO:0007669"/>
    <property type="project" value="UniProtKB-EC"/>
</dbReference>
<dbReference type="Pfam" id="PF01244">
    <property type="entry name" value="Peptidase_M19"/>
    <property type="match status" value="2"/>
</dbReference>
<evidence type="ECO:0000256" key="15">
    <source>
        <dbReference type="ARBA" id="ARBA00048518"/>
    </source>
</evidence>
<keyword evidence="7 16" id="KW-0449">Lipoprotein</keyword>